<dbReference type="RefSeq" id="WP_100357024.1">
    <property type="nucleotide sequence ID" value="NZ_JACAJM010000011.1"/>
</dbReference>
<evidence type="ECO:0000256" key="2">
    <source>
        <dbReference type="ARBA" id="ARBA00022729"/>
    </source>
</evidence>
<dbReference type="InterPro" id="IPR018635">
    <property type="entry name" value="UPF0319"/>
</dbReference>
<feature type="chain" id="PRO_5014173433" evidence="3">
    <location>
        <begin position="21"/>
        <end position="217"/>
    </location>
</feature>
<dbReference type="AlphaFoldDB" id="A0A2H9UQG5"/>
<evidence type="ECO:0000256" key="3">
    <source>
        <dbReference type="SAM" id="SignalP"/>
    </source>
</evidence>
<name>A0A2H9UQG5_9GAMM</name>
<evidence type="ECO:0000256" key="1">
    <source>
        <dbReference type="ARBA" id="ARBA00008490"/>
    </source>
</evidence>
<keyword evidence="2 3" id="KW-0732">Signal</keyword>
<evidence type="ECO:0000313" key="5">
    <source>
        <dbReference type="Proteomes" id="UP000242351"/>
    </source>
</evidence>
<organism evidence="4 5">
    <name type="scientific">Acinetobacter pseudolwoffii</name>
    <dbReference type="NCBI Taxonomy" id="2053287"/>
    <lineage>
        <taxon>Bacteria</taxon>
        <taxon>Pseudomonadati</taxon>
        <taxon>Pseudomonadota</taxon>
        <taxon>Gammaproteobacteria</taxon>
        <taxon>Moraxellales</taxon>
        <taxon>Moraxellaceae</taxon>
        <taxon>Acinetobacter</taxon>
    </lineage>
</organism>
<dbReference type="Proteomes" id="UP000242351">
    <property type="component" value="Unassembled WGS sequence"/>
</dbReference>
<dbReference type="EMBL" id="PGOZ01000001">
    <property type="protein sequence ID" value="PJI33948.1"/>
    <property type="molecule type" value="Genomic_DNA"/>
</dbReference>
<protein>
    <submittedName>
        <fullName evidence="4">DUF2057 domain-containing protein</fullName>
    </submittedName>
</protein>
<dbReference type="PANTHER" id="PTHR38108">
    <property type="entry name" value="UPF0319 PROTEIN YCCT"/>
    <property type="match status" value="1"/>
</dbReference>
<dbReference type="Pfam" id="PF09829">
    <property type="entry name" value="DUF2057"/>
    <property type="match status" value="1"/>
</dbReference>
<comment type="caution">
    <text evidence="4">The sequence shown here is derived from an EMBL/GenBank/DDBJ whole genome shotgun (WGS) entry which is preliminary data.</text>
</comment>
<accession>A0A2H9UQG5</accession>
<evidence type="ECO:0000313" key="4">
    <source>
        <dbReference type="EMBL" id="PJI33948.1"/>
    </source>
</evidence>
<feature type="signal peptide" evidence="3">
    <location>
        <begin position="1"/>
        <end position="20"/>
    </location>
</feature>
<gene>
    <name evidence="4" type="ORF">CU320_01010</name>
</gene>
<dbReference type="PANTHER" id="PTHR38108:SF1">
    <property type="entry name" value="UPF0319 PROTEIN YCCT"/>
    <property type="match status" value="1"/>
</dbReference>
<comment type="similarity">
    <text evidence="1">Belongs to the UPF0319 family.</text>
</comment>
<proteinExistence type="inferred from homology"/>
<reference evidence="4 5" key="2">
    <citation type="submission" date="2017-12" db="EMBL/GenBank/DDBJ databases">
        <title>Revising the taxonomy of the Acinetobacter lwoffii group: the description of Acinetobacter pseudolwoffii sp. nov. and emended description of Acinetobacter lwoffii.</title>
        <authorList>
            <person name="Nemec A."/>
        </authorList>
    </citation>
    <scope>NUCLEOTIDE SEQUENCE [LARGE SCALE GENOMIC DNA]</scope>
    <source>
        <strain evidence="4 5">ANC 5347</strain>
    </source>
</reference>
<sequence>MDFRIAATVAALLFSTSVFSAVTITVPEEIKIVAVNNQEIKSSLLRSNSTYKLDAGMNNISVRYNEFFQHSDNSHDILKSGVLTVKTPELKDGETYRLALINAPQNFDEAKKYQDQPIIGLYDAKNQLLVQQAGAKDAARTWFANNVLTKTVEMSSKSATSLNQPAPVYAQAASVATVATPQTQFIGQNDQQLIQLWQKASKAERQKFMTWLAEQTN</sequence>
<reference evidence="4 5" key="1">
    <citation type="submission" date="2017-11" db="EMBL/GenBank/DDBJ databases">
        <authorList>
            <person name="Han C.G."/>
        </authorList>
    </citation>
    <scope>NUCLEOTIDE SEQUENCE [LARGE SCALE GENOMIC DNA]</scope>
    <source>
        <strain evidence="4 5">ANC 5347</strain>
    </source>
</reference>